<dbReference type="PROSITE" id="PS00933">
    <property type="entry name" value="FGGY_KINASES_1"/>
    <property type="match status" value="1"/>
</dbReference>
<dbReference type="InterPro" id="IPR018485">
    <property type="entry name" value="FGGY_C"/>
</dbReference>
<dbReference type="SUPFAM" id="SSF53067">
    <property type="entry name" value="Actin-like ATPase domain"/>
    <property type="match status" value="2"/>
</dbReference>
<feature type="domain" description="Carbohydrate kinase FGGY C-terminal" evidence="6">
    <location>
        <begin position="257"/>
        <end position="444"/>
    </location>
</feature>
<evidence type="ECO:0000313" key="7">
    <source>
        <dbReference type="EMBL" id="MCC4233584.1"/>
    </source>
</evidence>
<dbReference type="PROSITE" id="PS00445">
    <property type="entry name" value="FGGY_KINASES_2"/>
    <property type="match status" value="1"/>
</dbReference>
<evidence type="ECO:0000256" key="3">
    <source>
        <dbReference type="ARBA" id="ARBA00022777"/>
    </source>
</evidence>
<protein>
    <submittedName>
        <fullName evidence="7">Glycerol kinase</fullName>
    </submittedName>
</protein>
<reference evidence="7 8" key="1">
    <citation type="submission" date="2021-10" db="EMBL/GenBank/DDBJ databases">
        <title>The diversity and Nitrogen Metabolism of Culturable Nitrate-Utilizing Bacteria Within the Oxygen Minimum Zone of the Changjiang (Yangtze River)Estuary.</title>
        <authorList>
            <person name="Zhang D."/>
            <person name="Zheng J."/>
            <person name="Liu S."/>
            <person name="He W."/>
        </authorList>
    </citation>
    <scope>NUCLEOTIDE SEQUENCE [LARGE SCALE GENOMIC DNA]</scope>
    <source>
        <strain evidence="7 8">FXH275-2</strain>
    </source>
</reference>
<dbReference type="Pfam" id="PF00370">
    <property type="entry name" value="FGGY_N"/>
    <property type="match status" value="1"/>
</dbReference>
<evidence type="ECO:0000256" key="4">
    <source>
        <dbReference type="RuleBase" id="RU003733"/>
    </source>
</evidence>
<evidence type="ECO:0000259" key="6">
    <source>
        <dbReference type="Pfam" id="PF02782"/>
    </source>
</evidence>
<dbReference type="InterPro" id="IPR000577">
    <property type="entry name" value="Carb_kinase_FGGY"/>
</dbReference>
<dbReference type="PIRSF" id="PIRSF000538">
    <property type="entry name" value="GlpK"/>
    <property type="match status" value="1"/>
</dbReference>
<proteinExistence type="inferred from homology"/>
<evidence type="ECO:0000313" key="8">
    <source>
        <dbReference type="Proteomes" id="UP001198830"/>
    </source>
</evidence>
<dbReference type="EMBL" id="JAJGNP010000010">
    <property type="protein sequence ID" value="MCC4233584.1"/>
    <property type="molecule type" value="Genomic_DNA"/>
</dbReference>
<dbReference type="Proteomes" id="UP001198830">
    <property type="component" value="Unassembled WGS sequence"/>
</dbReference>
<keyword evidence="3 4" id="KW-0418">Kinase</keyword>
<keyword evidence="2 4" id="KW-0808">Transferase</keyword>
<name>A0ABS8H576_9SPHN</name>
<dbReference type="CDD" id="cd07786">
    <property type="entry name" value="FGGY_EcGK_like"/>
    <property type="match status" value="1"/>
</dbReference>
<feature type="domain" description="Carbohydrate kinase FGGY N-terminal" evidence="5">
    <location>
        <begin position="7"/>
        <end position="247"/>
    </location>
</feature>
<dbReference type="Gene3D" id="3.30.420.40">
    <property type="match status" value="2"/>
</dbReference>
<gene>
    <name evidence="7" type="ORF">LL253_12900</name>
</gene>
<keyword evidence="8" id="KW-1185">Reference proteome</keyword>
<sequence>MTDARLLVLDAGTTSTRAMLYTPDGTRMATAQRNLGQHYPRPGWVEQDPIEIWAQSLACARDMVAQAGGADRIAAIGITNQRETVIAWDKRNGRPLAPAIVWQDRRTADQCRALRDAGHEPMIQDRTGLVIDPYFSASKMRWLIDHETAVAQAGDALALGTVESWLVWNLTGGLHISDASNASRTQLLALDGANWDRDLCDLFGVPVAALPDIVDNEGDFGAASPGLLGGAIRICGLAGDQQSATIGQGCLSPGPAKATLGTGAFILAPTGTVLPRSNNRLLGTILRQQGGRRHYALEGSIFVAGSLIKWLRDELGLIRAAQETEALARSVTDNGGVSLLPALSGLGAPHWRPEARGVIAGLTQGTTRAHIVRAALESMAHQVHDLAGAFAADGAPWTNLRIDGGMSANDWIAQDLADILNLTVERPADVETTARGAAMLAAVGAGLHASLDDAAAAMPIRQCFKPRMTAPTRAARLGNWNDILRTATGGS</sequence>
<dbReference type="InterPro" id="IPR043129">
    <property type="entry name" value="ATPase_NBD"/>
</dbReference>
<dbReference type="GO" id="GO:0016301">
    <property type="term" value="F:kinase activity"/>
    <property type="evidence" value="ECO:0007669"/>
    <property type="project" value="UniProtKB-KW"/>
</dbReference>
<dbReference type="PANTHER" id="PTHR10196">
    <property type="entry name" value="SUGAR KINASE"/>
    <property type="match status" value="1"/>
</dbReference>
<dbReference type="NCBIfam" id="NF000756">
    <property type="entry name" value="PRK00047.1"/>
    <property type="match status" value="1"/>
</dbReference>
<comment type="similarity">
    <text evidence="1 4">Belongs to the FGGY kinase family.</text>
</comment>
<accession>A0ABS8H576</accession>
<evidence type="ECO:0000256" key="2">
    <source>
        <dbReference type="ARBA" id="ARBA00022679"/>
    </source>
</evidence>
<dbReference type="Pfam" id="PF02782">
    <property type="entry name" value="FGGY_C"/>
    <property type="match status" value="1"/>
</dbReference>
<evidence type="ECO:0000256" key="1">
    <source>
        <dbReference type="ARBA" id="ARBA00009156"/>
    </source>
</evidence>
<evidence type="ECO:0000259" key="5">
    <source>
        <dbReference type="Pfam" id="PF00370"/>
    </source>
</evidence>
<dbReference type="RefSeq" id="WP_228227437.1">
    <property type="nucleotide sequence ID" value="NZ_JAJGNP010000010.1"/>
</dbReference>
<dbReference type="InterPro" id="IPR018483">
    <property type="entry name" value="Carb_kinase_FGGY_CS"/>
</dbReference>
<dbReference type="PANTHER" id="PTHR10196:SF78">
    <property type="entry name" value="GLYCEROL KINASE"/>
    <property type="match status" value="1"/>
</dbReference>
<comment type="caution">
    <text evidence="7">The sequence shown here is derived from an EMBL/GenBank/DDBJ whole genome shotgun (WGS) entry which is preliminary data.</text>
</comment>
<organism evidence="7 8">
    <name type="scientific">Sphingobium soli</name>
    <dbReference type="NCBI Taxonomy" id="1591116"/>
    <lineage>
        <taxon>Bacteria</taxon>
        <taxon>Pseudomonadati</taxon>
        <taxon>Pseudomonadota</taxon>
        <taxon>Alphaproteobacteria</taxon>
        <taxon>Sphingomonadales</taxon>
        <taxon>Sphingomonadaceae</taxon>
        <taxon>Sphingobium</taxon>
    </lineage>
</organism>
<dbReference type="InterPro" id="IPR018484">
    <property type="entry name" value="FGGY_N"/>
</dbReference>